<proteinExistence type="predicted"/>
<gene>
    <name evidence="2" type="ORF">K8V01_06810</name>
</gene>
<evidence type="ECO:0000259" key="1">
    <source>
        <dbReference type="SMART" id="SM00418"/>
    </source>
</evidence>
<comment type="caution">
    <text evidence="2">The sequence shown here is derived from an EMBL/GenBank/DDBJ whole genome shotgun (WGS) entry which is preliminary data.</text>
</comment>
<dbReference type="InterPro" id="IPR011991">
    <property type="entry name" value="ArsR-like_HTH"/>
</dbReference>
<feature type="domain" description="HTH arsR-type" evidence="1">
    <location>
        <begin position="274"/>
        <end position="351"/>
    </location>
</feature>
<dbReference type="AlphaFoldDB" id="A0A921MLR3"/>
<dbReference type="GO" id="GO:0003700">
    <property type="term" value="F:DNA-binding transcription factor activity"/>
    <property type="evidence" value="ECO:0007669"/>
    <property type="project" value="InterPro"/>
</dbReference>
<organism evidence="2 3">
    <name type="scientific">Pseudoflavonifractor capillosus</name>
    <dbReference type="NCBI Taxonomy" id="106588"/>
    <lineage>
        <taxon>Bacteria</taxon>
        <taxon>Bacillati</taxon>
        <taxon>Bacillota</taxon>
        <taxon>Clostridia</taxon>
        <taxon>Eubacteriales</taxon>
        <taxon>Oscillospiraceae</taxon>
        <taxon>Pseudoflavonifractor</taxon>
    </lineage>
</organism>
<sequence>MLIRAFPGPYMLLETVELLYAVVNRVPAQKLTAGGSYGIPAEEMQHIIDALEKEIDLQDPELKLFFEKVKIKDGSEDTTCLARSMAYLKMDFDCGDIPSAISSLQNKWRELQRDHKYPVHIGKYTLDFDKSDDERTSSLDQKIRRLLVPAEYQRKLLDALTNFQSYTERLQALLLPAAAYMEKRLMPWMERAQPLLRQWEEQFTQPESLAKIEKHWPQEVARDAENIYFTLRYLDCQYRVSQYDAGRKSVCLHIGVGCLPEDDSRKGVASWELRALRLLGNAARAQILFALRERPMSTREIARELQMDLGTVSRDVRNLCDAEVLIMRESEDRRRYSVCIETLEALIAYLEMLKSV</sequence>
<accession>A0A921MLR3</accession>
<dbReference type="CDD" id="cd00090">
    <property type="entry name" value="HTH_ARSR"/>
    <property type="match status" value="1"/>
</dbReference>
<name>A0A921MLR3_9FIRM</name>
<dbReference type="RefSeq" id="WP_295369375.1">
    <property type="nucleotide sequence ID" value="NZ_DYUC01000065.1"/>
</dbReference>
<dbReference type="InterPro" id="IPR036388">
    <property type="entry name" value="WH-like_DNA-bd_sf"/>
</dbReference>
<dbReference type="EMBL" id="DYUC01000065">
    <property type="protein sequence ID" value="HJG86714.1"/>
    <property type="molecule type" value="Genomic_DNA"/>
</dbReference>
<evidence type="ECO:0000313" key="3">
    <source>
        <dbReference type="Proteomes" id="UP000760668"/>
    </source>
</evidence>
<reference evidence="2" key="2">
    <citation type="submission" date="2021-09" db="EMBL/GenBank/DDBJ databases">
        <authorList>
            <person name="Gilroy R."/>
        </authorList>
    </citation>
    <scope>NUCLEOTIDE SEQUENCE</scope>
    <source>
        <strain evidence="2">CHK179-5677</strain>
    </source>
</reference>
<dbReference type="InterPro" id="IPR001845">
    <property type="entry name" value="HTH_ArsR_DNA-bd_dom"/>
</dbReference>
<dbReference type="Proteomes" id="UP000760668">
    <property type="component" value="Unassembled WGS sequence"/>
</dbReference>
<reference evidence="2" key="1">
    <citation type="journal article" date="2021" name="PeerJ">
        <title>Extensive microbial diversity within the chicken gut microbiome revealed by metagenomics and culture.</title>
        <authorList>
            <person name="Gilroy R."/>
            <person name="Ravi A."/>
            <person name="Getino M."/>
            <person name="Pursley I."/>
            <person name="Horton D.L."/>
            <person name="Alikhan N.F."/>
            <person name="Baker D."/>
            <person name="Gharbi K."/>
            <person name="Hall N."/>
            <person name="Watson M."/>
            <person name="Adriaenssens E.M."/>
            <person name="Foster-Nyarko E."/>
            <person name="Jarju S."/>
            <person name="Secka A."/>
            <person name="Antonio M."/>
            <person name="Oren A."/>
            <person name="Chaudhuri R.R."/>
            <person name="La Ragione R."/>
            <person name="Hildebrand F."/>
            <person name="Pallen M.J."/>
        </authorList>
    </citation>
    <scope>NUCLEOTIDE SEQUENCE</scope>
    <source>
        <strain evidence="2">CHK179-5677</strain>
    </source>
</reference>
<evidence type="ECO:0000313" key="2">
    <source>
        <dbReference type="EMBL" id="HJG86714.1"/>
    </source>
</evidence>
<dbReference type="SMART" id="SM00418">
    <property type="entry name" value="HTH_ARSR"/>
    <property type="match status" value="1"/>
</dbReference>
<protein>
    <submittedName>
        <fullName evidence="2">Winged helix-turn-helix domain-containing protein</fullName>
    </submittedName>
</protein>
<dbReference type="Pfam" id="PF01022">
    <property type="entry name" value="HTH_5"/>
    <property type="match status" value="1"/>
</dbReference>
<dbReference type="Gene3D" id="1.10.10.10">
    <property type="entry name" value="Winged helix-like DNA-binding domain superfamily/Winged helix DNA-binding domain"/>
    <property type="match status" value="1"/>
</dbReference>
<dbReference type="SUPFAM" id="SSF46785">
    <property type="entry name" value="Winged helix' DNA-binding domain"/>
    <property type="match status" value="1"/>
</dbReference>
<dbReference type="InterPro" id="IPR036390">
    <property type="entry name" value="WH_DNA-bd_sf"/>
</dbReference>